<evidence type="ECO:0000313" key="2">
    <source>
        <dbReference type="Proteomes" id="UP001221757"/>
    </source>
</evidence>
<dbReference type="EMBL" id="JARKIE010000057">
    <property type="protein sequence ID" value="KAJ7691597.1"/>
    <property type="molecule type" value="Genomic_DNA"/>
</dbReference>
<comment type="caution">
    <text evidence="1">The sequence shown here is derived from an EMBL/GenBank/DDBJ whole genome shotgun (WGS) entry which is preliminary data.</text>
</comment>
<keyword evidence="2" id="KW-1185">Reference proteome</keyword>
<name>A0AAD7GJ67_MYCRO</name>
<evidence type="ECO:0000313" key="1">
    <source>
        <dbReference type="EMBL" id="KAJ7691597.1"/>
    </source>
</evidence>
<dbReference type="AlphaFoldDB" id="A0AAD7GJ67"/>
<protein>
    <submittedName>
        <fullName evidence="1">Uncharacterized protein</fullName>
    </submittedName>
</protein>
<proteinExistence type="predicted"/>
<accession>A0AAD7GJ67</accession>
<reference evidence="1" key="1">
    <citation type="submission" date="2023-03" db="EMBL/GenBank/DDBJ databases">
        <title>Massive genome expansion in bonnet fungi (Mycena s.s.) driven by repeated elements and novel gene families across ecological guilds.</title>
        <authorList>
            <consortium name="Lawrence Berkeley National Laboratory"/>
            <person name="Harder C.B."/>
            <person name="Miyauchi S."/>
            <person name="Viragh M."/>
            <person name="Kuo A."/>
            <person name="Thoen E."/>
            <person name="Andreopoulos B."/>
            <person name="Lu D."/>
            <person name="Skrede I."/>
            <person name="Drula E."/>
            <person name="Henrissat B."/>
            <person name="Morin E."/>
            <person name="Kohler A."/>
            <person name="Barry K."/>
            <person name="LaButti K."/>
            <person name="Morin E."/>
            <person name="Salamov A."/>
            <person name="Lipzen A."/>
            <person name="Mereny Z."/>
            <person name="Hegedus B."/>
            <person name="Baldrian P."/>
            <person name="Stursova M."/>
            <person name="Weitz H."/>
            <person name="Taylor A."/>
            <person name="Grigoriev I.V."/>
            <person name="Nagy L.G."/>
            <person name="Martin F."/>
            <person name="Kauserud H."/>
        </authorList>
    </citation>
    <scope>NUCLEOTIDE SEQUENCE</scope>
    <source>
        <strain evidence="1">CBHHK067</strain>
    </source>
</reference>
<organism evidence="1 2">
    <name type="scientific">Mycena rosella</name>
    <name type="common">Pink bonnet</name>
    <name type="synonym">Agaricus rosellus</name>
    <dbReference type="NCBI Taxonomy" id="1033263"/>
    <lineage>
        <taxon>Eukaryota</taxon>
        <taxon>Fungi</taxon>
        <taxon>Dikarya</taxon>
        <taxon>Basidiomycota</taxon>
        <taxon>Agaricomycotina</taxon>
        <taxon>Agaricomycetes</taxon>
        <taxon>Agaricomycetidae</taxon>
        <taxon>Agaricales</taxon>
        <taxon>Marasmiineae</taxon>
        <taxon>Mycenaceae</taxon>
        <taxon>Mycena</taxon>
    </lineage>
</organism>
<dbReference type="Proteomes" id="UP001221757">
    <property type="component" value="Unassembled WGS sequence"/>
</dbReference>
<sequence length="265" mass="29487">MNPQPIFAIVLSERTRPAQLALRPAPDRADVKRSIRSGERLRPLRPFCAPRRTCTLGMWRAGVISISPLSSQWRDARSGVLIGSCLTSGEHSIRRRSRPLRPFCDRPPANIMRTLSACVTSDFPRLLLFRQYSDPNLNLDVLQCANIAPREPCGASLRLVPCSVLCCSGLRSMGSAGRGPLALAPQISCRAFWIHGLNNGHTQCGCARTPRRGRTQRFVPAGVPCECAREHTRYHAVGSPASKWRLSERVHDPGYCQRFPDRENP</sequence>
<gene>
    <name evidence="1" type="ORF">B0H17DRAFT_558555</name>
</gene>